<dbReference type="AlphaFoldDB" id="A0A0P6SD83"/>
<keyword evidence="5 7" id="KW-0808">Transferase</keyword>
<reference evidence="10 11" key="1">
    <citation type="submission" date="2015-08" db="EMBL/GenBank/DDBJ databases">
        <title>Genome sequence of Streptococcus phocae subsp. phocae ATCC 51973T isolated from liver specimen obtained from seal.</title>
        <authorList>
            <person name="Avendano-Herrera R."/>
        </authorList>
    </citation>
    <scope>NUCLEOTIDE SEQUENCE [LARGE SCALE GENOMIC DNA]</scope>
    <source>
        <strain evidence="10 11">ATCC 51973</strain>
    </source>
</reference>
<evidence type="ECO:0000256" key="6">
    <source>
        <dbReference type="ARBA" id="ARBA00023056"/>
    </source>
</evidence>
<evidence type="ECO:0000256" key="2">
    <source>
        <dbReference type="ARBA" id="ARBA00002764"/>
    </source>
</evidence>
<evidence type="ECO:0000313" key="10">
    <source>
        <dbReference type="EMBL" id="KPJ22007.1"/>
    </source>
</evidence>
<dbReference type="NCBIfam" id="TIGR02095">
    <property type="entry name" value="glgA"/>
    <property type="match status" value="1"/>
</dbReference>
<comment type="catalytic activity">
    <reaction evidence="1 7">
        <text>[(1-&gt;4)-alpha-D-glucosyl](n) + ADP-alpha-D-glucose = [(1-&gt;4)-alpha-D-glucosyl](n+1) + ADP + H(+)</text>
        <dbReference type="Rhea" id="RHEA:18189"/>
        <dbReference type="Rhea" id="RHEA-COMP:9584"/>
        <dbReference type="Rhea" id="RHEA-COMP:9587"/>
        <dbReference type="ChEBI" id="CHEBI:15378"/>
        <dbReference type="ChEBI" id="CHEBI:15444"/>
        <dbReference type="ChEBI" id="CHEBI:57498"/>
        <dbReference type="ChEBI" id="CHEBI:456216"/>
        <dbReference type="EC" id="2.4.1.21"/>
    </reaction>
</comment>
<dbReference type="NCBIfam" id="NF001898">
    <property type="entry name" value="PRK00654.1-1"/>
    <property type="match status" value="1"/>
</dbReference>
<comment type="function">
    <text evidence="2 7">Synthesizes alpha-1,4-glucan chains using ADP-glucose.</text>
</comment>
<keyword evidence="6 7" id="KW-0320">Glycogen biosynthesis</keyword>
<protein>
    <recommendedName>
        <fullName evidence="7">Glycogen synthase</fullName>
        <ecNumber evidence="7">2.4.1.21</ecNumber>
    </recommendedName>
    <alternativeName>
        <fullName evidence="7">Starch [bacterial glycogen] synthase</fullName>
    </alternativeName>
</protein>
<keyword evidence="4 7" id="KW-0328">Glycosyltransferase</keyword>
<dbReference type="InterPro" id="IPR013534">
    <property type="entry name" value="Starch_synth_cat_dom"/>
</dbReference>
<dbReference type="PANTHER" id="PTHR45825">
    <property type="entry name" value="GRANULE-BOUND STARCH SYNTHASE 1, CHLOROPLASTIC/AMYLOPLASTIC"/>
    <property type="match status" value="1"/>
</dbReference>
<dbReference type="HAMAP" id="MF_00484">
    <property type="entry name" value="Glycogen_synth"/>
    <property type="match status" value="1"/>
</dbReference>
<dbReference type="EMBL" id="LHQM01000030">
    <property type="protein sequence ID" value="KPJ22007.1"/>
    <property type="molecule type" value="Genomic_DNA"/>
</dbReference>
<dbReference type="InterPro" id="IPR011835">
    <property type="entry name" value="GS/SS"/>
</dbReference>
<evidence type="ECO:0000256" key="4">
    <source>
        <dbReference type="ARBA" id="ARBA00022676"/>
    </source>
</evidence>
<dbReference type="EC" id="2.4.1.21" evidence="7"/>
<evidence type="ECO:0000256" key="7">
    <source>
        <dbReference type="HAMAP-Rule" id="MF_00484"/>
    </source>
</evidence>
<accession>A0A0P6SD83</accession>
<dbReference type="Pfam" id="PF08323">
    <property type="entry name" value="Glyco_transf_5"/>
    <property type="match status" value="1"/>
</dbReference>
<keyword evidence="11" id="KW-1185">Reference proteome</keyword>
<dbReference type="SUPFAM" id="SSF53756">
    <property type="entry name" value="UDP-Glycosyltransferase/glycogen phosphorylase"/>
    <property type="match status" value="1"/>
</dbReference>
<name>A0A0P6SD83_9STRE</name>
<evidence type="ECO:0000256" key="3">
    <source>
        <dbReference type="ARBA" id="ARBA00010281"/>
    </source>
</evidence>
<comment type="caution">
    <text evidence="10">The sequence shown here is derived from an EMBL/GenBank/DDBJ whole genome shotgun (WGS) entry which is preliminary data.</text>
</comment>
<evidence type="ECO:0000256" key="5">
    <source>
        <dbReference type="ARBA" id="ARBA00022679"/>
    </source>
</evidence>
<evidence type="ECO:0000256" key="1">
    <source>
        <dbReference type="ARBA" id="ARBA00001478"/>
    </source>
</evidence>
<comment type="pathway">
    <text evidence="7">Glycan biosynthesis; glycogen biosynthesis.</text>
</comment>
<dbReference type="RefSeq" id="WP_054279013.1">
    <property type="nucleotide sequence ID" value="NZ_LHQM01000030.1"/>
</dbReference>
<dbReference type="InterPro" id="IPR001296">
    <property type="entry name" value="Glyco_trans_1"/>
</dbReference>
<evidence type="ECO:0000259" key="8">
    <source>
        <dbReference type="Pfam" id="PF00534"/>
    </source>
</evidence>
<dbReference type="GO" id="GO:0009011">
    <property type="term" value="F:alpha-1,4-glucan glucosyltransferase (ADP-glucose donor) activity"/>
    <property type="evidence" value="ECO:0007669"/>
    <property type="project" value="UniProtKB-UniRule"/>
</dbReference>
<dbReference type="UniPathway" id="UPA00164"/>
<feature type="domain" description="Starch synthase catalytic" evidence="9">
    <location>
        <begin position="2"/>
        <end position="236"/>
    </location>
</feature>
<dbReference type="GO" id="GO:0004373">
    <property type="term" value="F:alpha-1,4-glucan glucosyltransferase (UDP-glucose donor) activity"/>
    <property type="evidence" value="ECO:0007669"/>
    <property type="project" value="InterPro"/>
</dbReference>
<dbReference type="PANTHER" id="PTHR45825:SF11">
    <property type="entry name" value="ALPHA AMYLASE DOMAIN-CONTAINING PROTEIN"/>
    <property type="match status" value="1"/>
</dbReference>
<feature type="binding site" evidence="7">
    <location>
        <position position="15"/>
    </location>
    <ligand>
        <name>ADP-alpha-D-glucose</name>
        <dbReference type="ChEBI" id="CHEBI:57498"/>
    </ligand>
</feature>
<proteinExistence type="inferred from homology"/>
<dbReference type="STRING" id="119224.AKK44_06525"/>
<dbReference type="Pfam" id="PF00534">
    <property type="entry name" value="Glycos_transf_1"/>
    <property type="match status" value="1"/>
</dbReference>
<evidence type="ECO:0000313" key="11">
    <source>
        <dbReference type="Proteomes" id="UP000049578"/>
    </source>
</evidence>
<gene>
    <name evidence="7" type="primary">glgA</name>
    <name evidence="10" type="ORF">AKK44_06525</name>
</gene>
<comment type="similarity">
    <text evidence="3 7">Belongs to the glycosyltransferase 1 family. Bacterial/plant glycogen synthase subfamily.</text>
</comment>
<dbReference type="PATRIC" id="fig|119224.3.peg.1041"/>
<dbReference type="Proteomes" id="UP000049578">
    <property type="component" value="Unassembled WGS sequence"/>
</dbReference>
<feature type="domain" description="Glycosyl transferase family 1" evidence="8">
    <location>
        <begin position="287"/>
        <end position="410"/>
    </location>
</feature>
<organism evidence="10 11">
    <name type="scientific">Streptococcus phocae</name>
    <dbReference type="NCBI Taxonomy" id="119224"/>
    <lineage>
        <taxon>Bacteria</taxon>
        <taxon>Bacillati</taxon>
        <taxon>Bacillota</taxon>
        <taxon>Bacilli</taxon>
        <taxon>Lactobacillales</taxon>
        <taxon>Streptococcaceae</taxon>
        <taxon>Streptococcus</taxon>
    </lineage>
</organism>
<dbReference type="GO" id="GO:0005978">
    <property type="term" value="P:glycogen biosynthetic process"/>
    <property type="evidence" value="ECO:0007669"/>
    <property type="project" value="UniProtKB-UniRule"/>
</dbReference>
<dbReference type="CDD" id="cd03791">
    <property type="entry name" value="GT5_Glycogen_synthase_DULL1-like"/>
    <property type="match status" value="1"/>
</dbReference>
<dbReference type="Gene3D" id="3.40.50.2000">
    <property type="entry name" value="Glycogen Phosphorylase B"/>
    <property type="match status" value="2"/>
</dbReference>
<evidence type="ECO:0000259" key="9">
    <source>
        <dbReference type="Pfam" id="PF08323"/>
    </source>
</evidence>
<sequence length="480" mass="54685">MKLMFIAAEGAPFAKTGGLGDVIGALPKSLVKSGHEVSVMLPYYDVIDQTFGHQVEDVSHFYTQVGWRHQYVGIKKLLKDGVTFYFIDNQYYFFRGKVYGDWDDGERFAYFQLAALEALEKINLIPDVLHLHDYHTAMIPFLLREKYHWKTAYQDIQTVFTIHNIQFQGQFDPGMLGDLFGVGMERYHDGTLRWDNALNWMKAAVLYADRVTTVSPTYAQEIQTPAFGKGLDPVMRMIAGKLRGIVNGIDTELINPETDTYLAEPFSAENITGKKATRKALQERLNLPVNDGVPLIGIVSRLTDQKGFDLVVEELHHLMQLDLQLVVLGTGYPEYEEAFRRFAQEYPEKLSANLTFDLELAQQIYGASDLFLMPSAFEPCGLSQMMAMRYGSLPIVHEVGGLKDTVLPYDPYSQTGTGFGFNNFTGFWMTQTILLALDTYRNFPEVWQNLQKNAMTKDFSWDMASLAYLALYQELHESFR</sequence>